<dbReference type="EMBL" id="ANNX02000020">
    <property type="protein sequence ID" value="KYC42383.1"/>
    <property type="molecule type" value="Genomic_DNA"/>
</dbReference>
<gene>
    <name evidence="2" type="ORF">WA1_20665</name>
</gene>
<accession>A0A139XCK8</accession>
<dbReference type="OrthoDB" id="8438314at2"/>
<name>A0A139XCK8_9CYAN</name>
<organism evidence="2 3">
    <name type="scientific">Scytonema hofmannii PCC 7110</name>
    <dbReference type="NCBI Taxonomy" id="128403"/>
    <lineage>
        <taxon>Bacteria</taxon>
        <taxon>Bacillati</taxon>
        <taxon>Cyanobacteriota</taxon>
        <taxon>Cyanophyceae</taxon>
        <taxon>Nostocales</taxon>
        <taxon>Scytonemataceae</taxon>
        <taxon>Scytonema</taxon>
    </lineage>
</organism>
<evidence type="ECO:0000313" key="2">
    <source>
        <dbReference type="EMBL" id="KYC42383.1"/>
    </source>
</evidence>
<reference evidence="2 3" key="1">
    <citation type="journal article" date="2013" name="Genome Biol. Evol.">
        <title>Genomes of Stigonematalean cyanobacteria (subsection V) and the evolution of oxygenic photosynthesis from prokaryotes to plastids.</title>
        <authorList>
            <person name="Dagan T."/>
            <person name="Roettger M."/>
            <person name="Stucken K."/>
            <person name="Landan G."/>
            <person name="Koch R."/>
            <person name="Major P."/>
            <person name="Gould S.B."/>
            <person name="Goremykin V.V."/>
            <person name="Rippka R."/>
            <person name="Tandeau de Marsac N."/>
            <person name="Gugger M."/>
            <person name="Lockhart P.J."/>
            <person name="Allen J.F."/>
            <person name="Brune I."/>
            <person name="Maus I."/>
            <person name="Puhler A."/>
            <person name="Martin W.F."/>
        </authorList>
    </citation>
    <scope>NUCLEOTIDE SEQUENCE [LARGE SCALE GENOMIC DNA]</scope>
    <source>
        <strain evidence="2 3">PCC 7110</strain>
    </source>
</reference>
<keyword evidence="1" id="KW-0472">Membrane</keyword>
<keyword evidence="1" id="KW-0812">Transmembrane</keyword>
<feature type="transmembrane region" description="Helical" evidence="1">
    <location>
        <begin position="35"/>
        <end position="56"/>
    </location>
</feature>
<evidence type="ECO:0000256" key="1">
    <source>
        <dbReference type="SAM" id="Phobius"/>
    </source>
</evidence>
<protein>
    <submittedName>
        <fullName evidence="2">Uncharacterized protein</fullName>
    </submittedName>
</protein>
<keyword evidence="1" id="KW-1133">Transmembrane helix</keyword>
<proteinExistence type="predicted"/>
<dbReference type="STRING" id="128403.WA1_20665"/>
<feature type="transmembrane region" description="Helical" evidence="1">
    <location>
        <begin position="68"/>
        <end position="86"/>
    </location>
</feature>
<comment type="caution">
    <text evidence="2">The sequence shown here is derived from an EMBL/GenBank/DDBJ whole genome shotgun (WGS) entry which is preliminary data.</text>
</comment>
<dbReference type="Proteomes" id="UP000076925">
    <property type="component" value="Unassembled WGS sequence"/>
</dbReference>
<evidence type="ECO:0000313" key="3">
    <source>
        <dbReference type="Proteomes" id="UP000076925"/>
    </source>
</evidence>
<keyword evidence="3" id="KW-1185">Reference proteome</keyword>
<sequence>MINQRRILPSHRKLKNQNFNLIILRLKSLVRSPSFSVGSVLSILSLILIITPYLSGKNVNFSEISQNIGFNLLGAVAAFVAFEIIFRKLKEAEEQQGVELDFFKKTEFIKMVFQTNFTYKFLQNHTAPIRIMETWTGLLRDKEYKEKFISAIFNSIDNNNAAIEILLLDPENRDLIKARTKELKDTSPEFSEINIEENIYTNLYEIQEIKKQLEKRGKSDKLKIKFYNTSPSIALYMCSPNLFVSFFRSGKLTTMSKQLKLPVNSPMAEFINERFDEIWQDPKTKSLEDRLYVKVEVTQGGMTQGIYDKVQYIRCEEGYYIQHAELFNDIANKQNINLKIRGRTFKYKNVVINDLSEIVQKLFLSKYPRVEKLFIFLE</sequence>
<dbReference type="AlphaFoldDB" id="A0A139XCK8"/>